<dbReference type="InterPro" id="IPR022232">
    <property type="entry name" value="TPPII_C_art"/>
</dbReference>
<dbReference type="GO" id="GO:0004252">
    <property type="term" value="F:serine-type endopeptidase activity"/>
    <property type="evidence" value="ECO:0007669"/>
    <property type="project" value="InterPro"/>
</dbReference>
<keyword evidence="13" id="KW-1185">Reference proteome</keyword>
<keyword evidence="4" id="KW-0720">Serine protease</keyword>
<dbReference type="SUPFAM" id="SSF52743">
    <property type="entry name" value="Subtilisin-like"/>
    <property type="match status" value="1"/>
</dbReference>
<feature type="domain" description="Tripeptidyl-peptidase II galactose-binding" evidence="11">
    <location>
        <begin position="273"/>
        <end position="360"/>
    </location>
</feature>
<dbReference type="InterPro" id="IPR048384">
    <property type="entry name" value="TPPII_GBD"/>
</dbReference>
<feature type="domain" description="Tripeptidyl peptidase II second Ig-like" evidence="8">
    <location>
        <begin position="397"/>
        <end position="496"/>
    </location>
</feature>
<reference evidence="12 13" key="1">
    <citation type="submission" date="2019-09" db="EMBL/GenBank/DDBJ databases">
        <title>Bird 10,000 Genomes (B10K) Project - Family phase.</title>
        <authorList>
            <person name="Zhang G."/>
        </authorList>
    </citation>
    <scope>NUCLEOTIDE SEQUENCE [LARGE SCALE GENOMIC DNA]</scope>
    <source>
        <strain evidence="12">B10K-CU-031-10</strain>
        <tissue evidence="12">Muscle</tissue>
    </source>
</reference>
<keyword evidence="2" id="KW-0645">Protease</keyword>
<dbReference type="PROSITE" id="PS51892">
    <property type="entry name" value="SUBTILASE"/>
    <property type="match status" value="1"/>
</dbReference>
<dbReference type="InterPro" id="IPR050131">
    <property type="entry name" value="Peptidase_S8_subtilisin-like"/>
</dbReference>
<evidence type="ECO:0000256" key="5">
    <source>
        <dbReference type="PROSITE-ProRule" id="PRU01240"/>
    </source>
</evidence>
<dbReference type="Gene3D" id="1.25.40.710">
    <property type="match status" value="1"/>
</dbReference>
<name>A0A7K8TIN8_9AVES</name>
<dbReference type="GO" id="GO:0006508">
    <property type="term" value="P:proteolysis"/>
    <property type="evidence" value="ECO:0007669"/>
    <property type="project" value="UniProtKB-KW"/>
</dbReference>
<evidence type="ECO:0000313" key="13">
    <source>
        <dbReference type="Proteomes" id="UP000538472"/>
    </source>
</evidence>
<dbReference type="Pfam" id="PF21223">
    <property type="entry name" value="TPPII_Ig-like-1"/>
    <property type="match status" value="1"/>
</dbReference>
<evidence type="ECO:0000313" key="12">
    <source>
        <dbReference type="EMBL" id="NXF41636.1"/>
    </source>
</evidence>
<proteinExistence type="inferred from homology"/>
<dbReference type="Pfam" id="PF12583">
    <property type="entry name" value="TPPII_C"/>
    <property type="match status" value="1"/>
</dbReference>
<dbReference type="GO" id="GO:0008240">
    <property type="term" value="F:tripeptidyl-peptidase activity"/>
    <property type="evidence" value="ECO:0007669"/>
    <property type="project" value="TreeGrafter"/>
</dbReference>
<gene>
    <name evidence="12" type="primary">Tpp2</name>
    <name evidence="12" type="ORF">NYCBRA_R05750</name>
</gene>
<dbReference type="PANTHER" id="PTHR43806:SF14">
    <property type="entry name" value="TRIPEPTIDYL-PEPTIDASE 2"/>
    <property type="match status" value="1"/>
</dbReference>
<dbReference type="Gene3D" id="2.60.40.3170">
    <property type="match status" value="1"/>
</dbReference>
<dbReference type="InterPro" id="IPR036852">
    <property type="entry name" value="Peptidase_S8/S53_dom_sf"/>
</dbReference>
<dbReference type="Proteomes" id="UP000538472">
    <property type="component" value="Unassembled WGS sequence"/>
</dbReference>
<dbReference type="InterPro" id="IPR048383">
    <property type="entry name" value="TPPII_Ig-like-1"/>
</dbReference>
<evidence type="ECO:0000256" key="1">
    <source>
        <dbReference type="ARBA" id="ARBA00011073"/>
    </source>
</evidence>
<evidence type="ECO:0000259" key="8">
    <source>
        <dbReference type="Pfam" id="PF12580"/>
    </source>
</evidence>
<dbReference type="InterPro" id="IPR023828">
    <property type="entry name" value="Peptidase_S8_Ser-AS"/>
</dbReference>
<organism evidence="12 13">
    <name type="scientific">Nyctibius bracteatus</name>
    <name type="common">Rufous potoo</name>
    <dbReference type="NCBI Taxonomy" id="48426"/>
    <lineage>
        <taxon>Eukaryota</taxon>
        <taxon>Metazoa</taxon>
        <taxon>Chordata</taxon>
        <taxon>Craniata</taxon>
        <taxon>Vertebrata</taxon>
        <taxon>Euteleostomi</taxon>
        <taxon>Archelosauria</taxon>
        <taxon>Archosauria</taxon>
        <taxon>Dinosauria</taxon>
        <taxon>Saurischia</taxon>
        <taxon>Theropoda</taxon>
        <taxon>Coelurosauria</taxon>
        <taxon>Aves</taxon>
        <taxon>Neognathae</taxon>
        <taxon>Neoaves</taxon>
        <taxon>Strisores</taxon>
        <taxon>Caprimulgiformes</taxon>
        <taxon>Nyctibiidae</taxon>
        <taxon>Nyctibius</taxon>
    </lineage>
</organism>
<dbReference type="Pfam" id="PF12580">
    <property type="entry name" value="TPPII"/>
    <property type="match status" value="1"/>
</dbReference>
<dbReference type="Pfam" id="PF21316">
    <property type="entry name" value="TPPII_GBD"/>
    <property type="match status" value="1"/>
</dbReference>
<evidence type="ECO:0000259" key="10">
    <source>
        <dbReference type="Pfam" id="PF21223"/>
    </source>
</evidence>
<comment type="caution">
    <text evidence="5">Lacks conserved residue(s) required for the propagation of feature annotation.</text>
</comment>
<dbReference type="GO" id="GO:0005829">
    <property type="term" value="C:cytosol"/>
    <property type="evidence" value="ECO:0007669"/>
    <property type="project" value="TreeGrafter"/>
</dbReference>
<feature type="domain" description="Peptidase S8/S53" evidence="7">
    <location>
        <begin position="22"/>
        <end position="119"/>
    </location>
</feature>
<evidence type="ECO:0000259" key="7">
    <source>
        <dbReference type="Pfam" id="PF00082"/>
    </source>
</evidence>
<evidence type="ECO:0000256" key="2">
    <source>
        <dbReference type="ARBA" id="ARBA00022670"/>
    </source>
</evidence>
<dbReference type="EMBL" id="VWZB01004840">
    <property type="protein sequence ID" value="NXF41636.1"/>
    <property type="molecule type" value="Genomic_DNA"/>
</dbReference>
<sequence length="797" mass="89243">GVGAYVSPDMMVAEYSLREKLPANQYTWSSRGPSTDGALGVSISAPGGAIASVPNWTLRGTQLMNGTSMSSPNACGGIALVLSGLKANDIHYTVHSVRRALENTAVKAENIEVFAQGHGIIQVDKAYDYLIQNSSFTNNIGFTVTIGSNRGIYLRDLAQIAAPSDHAVGIEPVFPENTENTERISLQLHLALTSNAPWVQCPSHLELMNQCRHINIRVDPRGLREGVHYTEVCGYDIAMPNAGPLFRVPITVVIPTRVDESTNYDLTYTDVHFKPGQIRRHFIDVPQGATWAEVTVCSCSADVTAKFVLHAVQLVKQKAYRSHEFYKFSSLPEKGSVTEAFPVLAGKTIEFCVARWWASLSDVSINYTISFHGVLCATPQLNMHASEGIVRFDVQSLLKYEDIAPCINLKSWVQTLRPVSAKIKPLGSRDILPNNRQLYEMILTYNFHQPKSGEVTPSCPLLCELLYESEFDSQLWIIFDQNKRQMGSGDAYPHQVQSDVFILPCFLHIPAFSAFPHRRDASVHHLRGHSLDYLQYIHVSLVLESPKLNTILQVWPHQCRVEEKAHLPLNAAQDTSLLQGHIAGLLYCILLSMCLFSHLQDVLPVHYHLIPSPSKSKNGSKEKEREQEKEKDVKEEFAESLRDLKIQWMTKLDTTDMYNELKEAFPNHLPLYVARLHQLDSEKERMKRLDEIVEAANTVISQIDQTALAVYFAMKTDPRPDATTIKNEMEKQKSTLVDALCRKGSALADQLLHLQAQEGAASSDAEGKDEDHESCSEALTETFWETTKWTDLFDSKV</sequence>
<keyword evidence="3" id="KW-0378">Hydrolase</keyword>
<feature type="region of interest" description="Disordered" evidence="6">
    <location>
        <begin position="613"/>
        <end position="634"/>
    </location>
</feature>
<dbReference type="FunFam" id="2.60.40.3170:FF:000001">
    <property type="entry name" value="Tripeptidyl peptidase 2"/>
    <property type="match status" value="1"/>
</dbReference>
<protein>
    <submittedName>
        <fullName evidence="12">TPP2 peptidase</fullName>
    </submittedName>
</protein>
<comment type="similarity">
    <text evidence="1 5">Belongs to the peptidase S8 family.</text>
</comment>
<feature type="domain" description="Tripeptidyl peptidase II C-terminal" evidence="9">
    <location>
        <begin position="626"/>
        <end position="685"/>
    </location>
</feature>
<dbReference type="FunFam" id="1.25.40.710:FF:000001">
    <property type="entry name" value="Tripeptidyl peptidase 2"/>
    <property type="match status" value="1"/>
</dbReference>
<feature type="compositionally biased region" description="Basic and acidic residues" evidence="6">
    <location>
        <begin position="619"/>
        <end position="634"/>
    </location>
</feature>
<dbReference type="InterPro" id="IPR022229">
    <property type="entry name" value="TPPII_Ig-like-2"/>
</dbReference>
<dbReference type="InterPro" id="IPR046939">
    <property type="entry name" value="TPPII_C_sf"/>
</dbReference>
<evidence type="ECO:0000259" key="9">
    <source>
        <dbReference type="Pfam" id="PF12583"/>
    </source>
</evidence>
<evidence type="ECO:0000256" key="4">
    <source>
        <dbReference type="ARBA" id="ARBA00022825"/>
    </source>
</evidence>
<feature type="non-terminal residue" evidence="12">
    <location>
        <position position="1"/>
    </location>
</feature>
<comment type="caution">
    <text evidence="12">The sequence shown here is derived from an EMBL/GenBank/DDBJ whole genome shotgun (WGS) entry which is preliminary data.</text>
</comment>
<dbReference type="InterPro" id="IPR046940">
    <property type="entry name" value="TPPII_Ig-like_sf"/>
</dbReference>
<dbReference type="AlphaFoldDB" id="A0A7K8TIN8"/>
<dbReference type="Pfam" id="PF00082">
    <property type="entry name" value="Peptidase_S8"/>
    <property type="match status" value="1"/>
</dbReference>
<evidence type="ECO:0000256" key="6">
    <source>
        <dbReference type="SAM" id="MobiDB-lite"/>
    </source>
</evidence>
<dbReference type="PROSITE" id="PS00138">
    <property type="entry name" value="SUBTILASE_SER"/>
    <property type="match status" value="1"/>
</dbReference>
<evidence type="ECO:0000256" key="3">
    <source>
        <dbReference type="ARBA" id="ARBA00022801"/>
    </source>
</evidence>
<accession>A0A7K8TIN8</accession>
<dbReference type="Gene3D" id="3.40.50.200">
    <property type="entry name" value="Peptidase S8/S53 domain"/>
    <property type="match status" value="1"/>
</dbReference>
<feature type="domain" description="Tripeptidyl-peptidase II first Ig-like" evidence="10">
    <location>
        <begin position="140"/>
        <end position="253"/>
    </location>
</feature>
<dbReference type="InterPro" id="IPR000209">
    <property type="entry name" value="Peptidase_S8/S53_dom"/>
</dbReference>
<evidence type="ECO:0000259" key="11">
    <source>
        <dbReference type="Pfam" id="PF21316"/>
    </source>
</evidence>
<dbReference type="PANTHER" id="PTHR43806">
    <property type="entry name" value="PEPTIDASE S8"/>
    <property type="match status" value="1"/>
</dbReference>
<feature type="non-terminal residue" evidence="12">
    <location>
        <position position="797"/>
    </location>
</feature>